<evidence type="ECO:0000313" key="3">
    <source>
        <dbReference type="Proteomes" id="UP000237246"/>
    </source>
</evidence>
<evidence type="ECO:0000313" key="2">
    <source>
        <dbReference type="EMBL" id="POI35221.1"/>
    </source>
</evidence>
<accession>A0A2P4TFT4</accession>
<feature type="transmembrane region" description="Helical" evidence="1">
    <location>
        <begin position="68"/>
        <end position="92"/>
    </location>
</feature>
<dbReference type="EMBL" id="PPHD01000665">
    <property type="protein sequence ID" value="POI35221.1"/>
    <property type="molecule type" value="Genomic_DNA"/>
</dbReference>
<keyword evidence="3" id="KW-1185">Reference proteome</keyword>
<gene>
    <name evidence="2" type="ORF">CIB84_001027</name>
</gene>
<proteinExistence type="predicted"/>
<comment type="caution">
    <text evidence="2">The sequence shown here is derived from an EMBL/GenBank/DDBJ whole genome shotgun (WGS) entry which is preliminary data.</text>
</comment>
<keyword evidence="1" id="KW-1133">Transmembrane helix</keyword>
<keyword evidence="1" id="KW-0812">Transmembrane</keyword>
<protein>
    <submittedName>
        <fullName evidence="2">Uncharacterized protein</fullName>
    </submittedName>
</protein>
<dbReference type="AlphaFoldDB" id="A0A2P4TFT4"/>
<organism evidence="2 3">
    <name type="scientific">Bambusicola thoracicus</name>
    <name type="common">Chinese bamboo-partridge</name>
    <name type="synonym">Perdix thoracica</name>
    <dbReference type="NCBI Taxonomy" id="9083"/>
    <lineage>
        <taxon>Eukaryota</taxon>
        <taxon>Metazoa</taxon>
        <taxon>Chordata</taxon>
        <taxon>Craniata</taxon>
        <taxon>Vertebrata</taxon>
        <taxon>Euteleostomi</taxon>
        <taxon>Archelosauria</taxon>
        <taxon>Archosauria</taxon>
        <taxon>Dinosauria</taxon>
        <taxon>Saurischia</taxon>
        <taxon>Theropoda</taxon>
        <taxon>Coelurosauria</taxon>
        <taxon>Aves</taxon>
        <taxon>Neognathae</taxon>
        <taxon>Galloanserae</taxon>
        <taxon>Galliformes</taxon>
        <taxon>Phasianidae</taxon>
        <taxon>Perdicinae</taxon>
        <taxon>Bambusicola</taxon>
    </lineage>
</organism>
<keyword evidence="1" id="KW-0472">Membrane</keyword>
<sequence length="95" mass="10485">MLPARCSDGEKKCSSSGISGKLGALRIMCKVTVWRVAPGKERQTWQGLGCHEALCQHRTQHSCSWYNILGTPCLGAVVWVVGFLVLFCYLLWGSL</sequence>
<dbReference type="Proteomes" id="UP000237246">
    <property type="component" value="Unassembled WGS sequence"/>
</dbReference>
<evidence type="ECO:0000256" key="1">
    <source>
        <dbReference type="SAM" id="Phobius"/>
    </source>
</evidence>
<name>A0A2P4TFT4_BAMTH</name>
<reference evidence="2 3" key="1">
    <citation type="submission" date="2018-01" db="EMBL/GenBank/DDBJ databases">
        <title>Comparison of the Chinese Bamboo Partridge and Red Junglefowl genome sequences highlights the importance of demography in genome evolution.</title>
        <authorList>
            <person name="Tiley G.P."/>
            <person name="Kimball R.T."/>
            <person name="Braun E.L."/>
            <person name="Burleigh J.G."/>
        </authorList>
    </citation>
    <scope>NUCLEOTIDE SEQUENCE [LARGE SCALE GENOMIC DNA]</scope>
    <source>
        <strain evidence="2">RTK389</strain>
        <tissue evidence="2">Blood</tissue>
    </source>
</reference>